<proteinExistence type="predicted"/>
<sequence>MAPMRLLQGEVEAATPGKLASKDPQLRPPPTPCGSRCHRRCSRGLRRARLTVVLGGNRSCRTGWGPAPARRWIGRKLRNWRRENGGDVAELADARPSSGLRVPHGRHLLLPQPGGFARKLAQHLSRPADRVRQYIDVAAGTTALVFVHDDEDLEHLAL</sequence>
<feature type="region of interest" description="Disordered" evidence="1">
    <location>
        <begin position="13"/>
        <end position="34"/>
    </location>
</feature>
<name>A0A811NW48_9POAL</name>
<dbReference type="AlphaFoldDB" id="A0A811NW48"/>
<comment type="caution">
    <text evidence="2">The sequence shown here is derived from an EMBL/GenBank/DDBJ whole genome shotgun (WGS) entry which is preliminary data.</text>
</comment>
<evidence type="ECO:0000313" key="3">
    <source>
        <dbReference type="Proteomes" id="UP000604825"/>
    </source>
</evidence>
<reference evidence="2" key="1">
    <citation type="submission" date="2020-10" db="EMBL/GenBank/DDBJ databases">
        <authorList>
            <person name="Han B."/>
            <person name="Lu T."/>
            <person name="Zhao Q."/>
            <person name="Huang X."/>
            <person name="Zhao Y."/>
        </authorList>
    </citation>
    <scope>NUCLEOTIDE SEQUENCE</scope>
</reference>
<dbReference type="Proteomes" id="UP000604825">
    <property type="component" value="Unassembled WGS sequence"/>
</dbReference>
<dbReference type="EMBL" id="CAJGYO010000005">
    <property type="protein sequence ID" value="CAD6228459.1"/>
    <property type="molecule type" value="Genomic_DNA"/>
</dbReference>
<accession>A0A811NW48</accession>
<keyword evidence="3" id="KW-1185">Reference proteome</keyword>
<protein>
    <submittedName>
        <fullName evidence="2">Uncharacterized protein</fullName>
    </submittedName>
</protein>
<evidence type="ECO:0000256" key="1">
    <source>
        <dbReference type="SAM" id="MobiDB-lite"/>
    </source>
</evidence>
<organism evidence="2 3">
    <name type="scientific">Miscanthus lutarioriparius</name>
    <dbReference type="NCBI Taxonomy" id="422564"/>
    <lineage>
        <taxon>Eukaryota</taxon>
        <taxon>Viridiplantae</taxon>
        <taxon>Streptophyta</taxon>
        <taxon>Embryophyta</taxon>
        <taxon>Tracheophyta</taxon>
        <taxon>Spermatophyta</taxon>
        <taxon>Magnoliopsida</taxon>
        <taxon>Liliopsida</taxon>
        <taxon>Poales</taxon>
        <taxon>Poaceae</taxon>
        <taxon>PACMAD clade</taxon>
        <taxon>Panicoideae</taxon>
        <taxon>Andropogonodae</taxon>
        <taxon>Andropogoneae</taxon>
        <taxon>Saccharinae</taxon>
        <taxon>Miscanthus</taxon>
    </lineage>
</organism>
<gene>
    <name evidence="2" type="ORF">NCGR_LOCUS19246</name>
</gene>
<evidence type="ECO:0000313" key="2">
    <source>
        <dbReference type="EMBL" id="CAD6228459.1"/>
    </source>
</evidence>